<feature type="transmembrane region" description="Helical" evidence="1">
    <location>
        <begin position="96"/>
        <end position="114"/>
    </location>
</feature>
<feature type="transmembrane region" description="Helical" evidence="1">
    <location>
        <begin position="36"/>
        <end position="53"/>
    </location>
</feature>
<feature type="transmembrane region" description="Helical" evidence="1">
    <location>
        <begin position="205"/>
        <end position="225"/>
    </location>
</feature>
<proteinExistence type="predicted"/>
<name>A0A2N0Z6X7_9BACI</name>
<keyword evidence="1" id="KW-0472">Membrane</keyword>
<feature type="transmembrane region" description="Helical" evidence="1">
    <location>
        <begin position="65"/>
        <end position="89"/>
    </location>
</feature>
<keyword evidence="1" id="KW-0812">Transmembrane</keyword>
<keyword evidence="3" id="KW-1185">Reference proteome</keyword>
<evidence type="ECO:0000256" key="1">
    <source>
        <dbReference type="SAM" id="Phobius"/>
    </source>
</evidence>
<feature type="transmembrane region" description="Helical" evidence="1">
    <location>
        <begin position="173"/>
        <end position="193"/>
    </location>
</feature>
<reference evidence="2 3" key="1">
    <citation type="journal article" date="2003" name="Int. J. Syst. Evol. Microbiol.">
        <title>Bacillus nealsonii sp. nov., isolated from a spacecraft-assembly facility, whose spores are gamma-radiation resistant.</title>
        <authorList>
            <person name="Venkateswaran K."/>
            <person name="Kempf M."/>
            <person name="Chen F."/>
            <person name="Satomi M."/>
            <person name="Nicholson W."/>
            <person name="Kern R."/>
        </authorList>
    </citation>
    <scope>NUCLEOTIDE SEQUENCE [LARGE SCALE GENOMIC DNA]</scope>
    <source>
        <strain evidence="2 3">FO-92</strain>
    </source>
</reference>
<dbReference type="AlphaFoldDB" id="A0A2N0Z6X7"/>
<gene>
    <name evidence="2" type="ORF">CWS01_02020</name>
</gene>
<dbReference type="RefSeq" id="WP_101175380.1">
    <property type="nucleotide sequence ID" value="NZ_PISE01000004.1"/>
</dbReference>
<sequence length="241" mass="27059">MAKSNDVMGSGSINLAKNVSVLTSITDKSLKNPARLGLIGGLLWLVVMLFYFVNDSLTKPFESYSVFVVSDILNIVGAFLLFLFIRFLYKQGIHFGLKKLMLLILAGFTLRLLGKMLDAFNYALIDLQVGSDALIAGIFLLSDLFHLLGAIAIAVLMLIFLKKEQKSSYKVICFLNVFFASLYACVYIFLFLLDAGIIESLYIQLTRLVSLFTSITLILYFSVLLKDSRKMQRKEENTLDI</sequence>
<evidence type="ECO:0000313" key="3">
    <source>
        <dbReference type="Proteomes" id="UP000233375"/>
    </source>
</evidence>
<feature type="transmembrane region" description="Helical" evidence="1">
    <location>
        <begin position="134"/>
        <end position="161"/>
    </location>
</feature>
<organism evidence="2 3">
    <name type="scientific">Niallia nealsonii</name>
    <dbReference type="NCBI Taxonomy" id="115979"/>
    <lineage>
        <taxon>Bacteria</taxon>
        <taxon>Bacillati</taxon>
        <taxon>Bacillota</taxon>
        <taxon>Bacilli</taxon>
        <taxon>Bacillales</taxon>
        <taxon>Bacillaceae</taxon>
        <taxon>Niallia</taxon>
    </lineage>
</organism>
<evidence type="ECO:0000313" key="2">
    <source>
        <dbReference type="EMBL" id="PKG25275.1"/>
    </source>
</evidence>
<protein>
    <submittedName>
        <fullName evidence="2">Uncharacterized protein</fullName>
    </submittedName>
</protein>
<dbReference type="Proteomes" id="UP000233375">
    <property type="component" value="Unassembled WGS sequence"/>
</dbReference>
<accession>A0A2N0Z6X7</accession>
<dbReference type="EMBL" id="PISE01000004">
    <property type="protein sequence ID" value="PKG25275.1"/>
    <property type="molecule type" value="Genomic_DNA"/>
</dbReference>
<comment type="caution">
    <text evidence="2">The sequence shown here is derived from an EMBL/GenBank/DDBJ whole genome shotgun (WGS) entry which is preliminary data.</text>
</comment>
<keyword evidence="1" id="KW-1133">Transmembrane helix</keyword>